<evidence type="ECO:0000256" key="7">
    <source>
        <dbReference type="ARBA" id="ARBA00022801"/>
    </source>
</evidence>
<feature type="signal peptide" evidence="18">
    <location>
        <begin position="1"/>
        <end position="23"/>
    </location>
</feature>
<evidence type="ECO:0000256" key="12">
    <source>
        <dbReference type="ARBA" id="ARBA00023157"/>
    </source>
</evidence>
<dbReference type="Gene3D" id="3.30.40.10">
    <property type="entry name" value="Zinc/RING finger domain, C3HC4 (zinc finger)"/>
    <property type="match status" value="1"/>
</dbReference>
<dbReference type="SUPFAM" id="SSF47090">
    <property type="entry name" value="PGBD-like"/>
    <property type="match status" value="1"/>
</dbReference>
<dbReference type="InterPro" id="IPR024079">
    <property type="entry name" value="MetalloPept_cat_dom_sf"/>
</dbReference>
<dbReference type="PROSITE" id="PS51642">
    <property type="entry name" value="HEMOPEXIN_2"/>
    <property type="match status" value="4"/>
</dbReference>
<comment type="similarity">
    <text evidence="1">Belongs to the peptidase M10A family.</text>
</comment>
<dbReference type="FunFam" id="2.110.10.10:FF:000002">
    <property type="entry name" value="Matrix metallopeptidase 3"/>
    <property type="match status" value="1"/>
</dbReference>
<keyword evidence="3 14" id="KW-0479">Metal-binding</keyword>
<dbReference type="InterPro" id="IPR036365">
    <property type="entry name" value="PGBD-like_sf"/>
</dbReference>
<feature type="binding site" evidence="14">
    <location>
        <position position="362"/>
    </location>
    <ligand>
        <name>Ca(2+)</name>
        <dbReference type="ChEBI" id="CHEBI:29108"/>
        <label>5</label>
    </ligand>
</feature>
<evidence type="ECO:0000256" key="11">
    <source>
        <dbReference type="ARBA" id="ARBA00023145"/>
    </source>
</evidence>
<feature type="binding site" evidence="14">
    <location>
        <position position="212"/>
    </location>
    <ligand>
        <name>Ca(2+)</name>
        <dbReference type="ChEBI" id="CHEBI:29108"/>
        <label>3</label>
    </ligand>
</feature>
<dbReference type="InterPro" id="IPR013083">
    <property type="entry name" value="Znf_RING/FYVE/PHD"/>
</dbReference>
<keyword evidence="17" id="KW-1133">Transmembrane helix</keyword>
<dbReference type="InterPro" id="IPR000585">
    <property type="entry name" value="Hemopexin-like_dom"/>
</dbReference>
<feature type="binding site" evidence="14">
    <location>
        <position position="360"/>
    </location>
    <ligand>
        <name>Ca(2+)</name>
        <dbReference type="ChEBI" id="CHEBI:29108"/>
        <label>4</label>
    </ligand>
</feature>
<dbReference type="CDD" id="cd00094">
    <property type="entry name" value="HX"/>
    <property type="match status" value="1"/>
</dbReference>
<feature type="binding site" evidence="14">
    <location>
        <position position="188"/>
    </location>
    <ligand>
        <name>Ca(2+)</name>
        <dbReference type="ChEBI" id="CHEBI:29108"/>
        <label>3</label>
    </ligand>
</feature>
<dbReference type="AlphaFoldDB" id="A0A6S7H7Z1"/>
<dbReference type="SUPFAM" id="SSF57850">
    <property type="entry name" value="RING/U-box"/>
    <property type="match status" value="1"/>
</dbReference>
<keyword evidence="17" id="KW-0812">Transmembrane</keyword>
<evidence type="ECO:0000256" key="15">
    <source>
        <dbReference type="PIRSR" id="PIRSR621190-3"/>
    </source>
</evidence>
<feature type="binding site" evidence="14">
    <location>
        <position position="215"/>
    </location>
    <ligand>
        <name>Ca(2+)</name>
        <dbReference type="ChEBI" id="CHEBI:29108"/>
        <label>3</label>
    </ligand>
</feature>
<dbReference type="GO" id="GO:0008270">
    <property type="term" value="F:zinc ion binding"/>
    <property type="evidence" value="ECO:0007669"/>
    <property type="project" value="UniProtKB-KW"/>
</dbReference>
<dbReference type="Proteomes" id="UP001152795">
    <property type="component" value="Unassembled WGS sequence"/>
</dbReference>
<feature type="binding site" evidence="14">
    <location>
        <position position="180"/>
    </location>
    <ligand>
        <name>Zn(2+)</name>
        <dbReference type="ChEBI" id="CHEBI:29105"/>
        <label>1</label>
    </ligand>
</feature>
<feature type="active site" evidence="13">
    <location>
        <position position="235"/>
    </location>
</feature>
<feature type="binding site" evidence="14">
    <location>
        <position position="456"/>
    </location>
    <ligand>
        <name>Ca(2+)</name>
        <dbReference type="ChEBI" id="CHEBI:29108"/>
        <label>4</label>
    </ligand>
</feature>
<dbReference type="CDD" id="cd16487">
    <property type="entry name" value="mRING-H2-C3DHC3_ZFPL1"/>
    <property type="match status" value="1"/>
</dbReference>
<feature type="chain" id="PRO_5043769875" evidence="18">
    <location>
        <begin position="24"/>
        <end position="813"/>
    </location>
</feature>
<feature type="disulfide bond" evidence="15">
    <location>
        <begin position="308"/>
        <end position="499"/>
    </location>
</feature>
<dbReference type="InterPro" id="IPR021190">
    <property type="entry name" value="Pept_M10A"/>
</dbReference>
<comment type="caution">
    <text evidence="19">The sequence shown here is derived from an EMBL/GenBank/DDBJ whole genome shotgun (WGS) entry which is preliminary data.</text>
</comment>
<dbReference type="InterPro" id="IPR058730">
    <property type="entry name" value="U-box_ZFPL1-like"/>
</dbReference>
<feature type="binding site" evidence="14">
    <location>
        <position position="182"/>
    </location>
    <ligand>
        <name>Zn(2+)</name>
        <dbReference type="ChEBI" id="CHEBI:29105"/>
        <label>1</label>
    </ligand>
</feature>
<keyword evidence="5" id="KW-0677">Repeat</keyword>
<dbReference type="InterPro" id="IPR001841">
    <property type="entry name" value="Znf_RING"/>
</dbReference>
<evidence type="ECO:0000256" key="16">
    <source>
        <dbReference type="SAM" id="MobiDB-lite"/>
    </source>
</evidence>
<feature type="compositionally biased region" description="Low complexity" evidence="16">
    <location>
        <begin position="686"/>
        <end position="699"/>
    </location>
</feature>
<evidence type="ECO:0000256" key="17">
    <source>
        <dbReference type="SAM" id="Phobius"/>
    </source>
</evidence>
<keyword evidence="10" id="KW-0482">Metalloprotease</keyword>
<evidence type="ECO:0000256" key="3">
    <source>
        <dbReference type="ARBA" id="ARBA00022723"/>
    </source>
</evidence>
<feature type="binding site" evidence="14">
    <location>
        <position position="409"/>
    </location>
    <ligand>
        <name>Ca(2+)</name>
        <dbReference type="ChEBI" id="CHEBI:29108"/>
        <label>5</label>
    </ligand>
</feature>
<feature type="region of interest" description="Disordered" evidence="16">
    <location>
        <begin position="686"/>
        <end position="708"/>
    </location>
</feature>
<protein>
    <submittedName>
        <fullName evidence="19">72 kDa type IV collagenase-like</fullName>
    </submittedName>
</protein>
<evidence type="ECO:0000256" key="13">
    <source>
        <dbReference type="PIRSR" id="PIRSR621190-1"/>
    </source>
</evidence>
<dbReference type="SMART" id="SM00120">
    <property type="entry name" value="HX"/>
    <property type="match status" value="4"/>
</dbReference>
<keyword evidence="4 18" id="KW-0732">Signal</keyword>
<dbReference type="PROSITE" id="PS51257">
    <property type="entry name" value="PROKAR_LIPOPROTEIN"/>
    <property type="match status" value="1"/>
</dbReference>
<feature type="binding site" description="in inhibited form" evidence="14">
    <location>
        <position position="96"/>
    </location>
    <ligand>
        <name>Zn(2+)</name>
        <dbReference type="ChEBI" id="CHEBI:29105"/>
        <label>2</label>
        <note>catalytic</note>
    </ligand>
</feature>
<dbReference type="Pfam" id="PF00045">
    <property type="entry name" value="Hemopexin"/>
    <property type="match status" value="3"/>
</dbReference>
<feature type="binding site" evidence="14">
    <location>
        <position position="187"/>
    </location>
    <ligand>
        <name>Ca(2+)</name>
        <dbReference type="ChEBI" id="CHEBI:29108"/>
        <label>3</label>
    </ligand>
</feature>
<comment type="cofactor">
    <cofactor evidence="14">
        <name>Ca(2+)</name>
        <dbReference type="ChEBI" id="CHEBI:29108"/>
    </cofactor>
    <text evidence="14">Can bind about 5 Ca(2+) ions per subunit.</text>
</comment>
<evidence type="ECO:0000256" key="5">
    <source>
        <dbReference type="ARBA" id="ARBA00022737"/>
    </source>
</evidence>
<reference evidence="19" key="1">
    <citation type="submission" date="2020-04" db="EMBL/GenBank/DDBJ databases">
        <authorList>
            <person name="Alioto T."/>
            <person name="Alioto T."/>
            <person name="Gomez Garrido J."/>
        </authorList>
    </citation>
    <scope>NUCLEOTIDE SEQUENCE</scope>
    <source>
        <strain evidence="19">A484AB</strain>
    </source>
</reference>
<dbReference type="CDD" id="cd04278">
    <property type="entry name" value="ZnMc_MMP"/>
    <property type="match status" value="1"/>
</dbReference>
<evidence type="ECO:0000256" key="18">
    <source>
        <dbReference type="SAM" id="SignalP"/>
    </source>
</evidence>
<evidence type="ECO:0000256" key="6">
    <source>
        <dbReference type="ARBA" id="ARBA00022771"/>
    </source>
</evidence>
<dbReference type="SMART" id="SM00235">
    <property type="entry name" value="ZnMc"/>
    <property type="match status" value="1"/>
</dbReference>
<dbReference type="InterPro" id="IPR006026">
    <property type="entry name" value="Peptidase_Metallo"/>
</dbReference>
<feature type="binding site" evidence="14">
    <location>
        <position position="252"/>
    </location>
    <ligand>
        <name>Zn(2+)</name>
        <dbReference type="ChEBI" id="CHEBI:29105"/>
        <label>2</label>
        <note>catalytic</note>
    </ligand>
</feature>
<dbReference type="InterPro" id="IPR036375">
    <property type="entry name" value="Hemopexin-like_dom_sf"/>
</dbReference>
<dbReference type="GO" id="GO:0031012">
    <property type="term" value="C:extracellular matrix"/>
    <property type="evidence" value="ECO:0007669"/>
    <property type="project" value="InterPro"/>
</dbReference>
<dbReference type="FunFam" id="3.40.390.10:FF:000068">
    <property type="entry name" value="Predicted protein"/>
    <property type="match status" value="1"/>
</dbReference>
<keyword evidence="6" id="KW-0863">Zinc-finger</keyword>
<organism evidence="19 20">
    <name type="scientific">Paramuricea clavata</name>
    <name type="common">Red gorgonian</name>
    <name type="synonym">Violescent sea-whip</name>
    <dbReference type="NCBI Taxonomy" id="317549"/>
    <lineage>
        <taxon>Eukaryota</taxon>
        <taxon>Metazoa</taxon>
        <taxon>Cnidaria</taxon>
        <taxon>Anthozoa</taxon>
        <taxon>Octocorallia</taxon>
        <taxon>Malacalcyonacea</taxon>
        <taxon>Plexauridae</taxon>
        <taxon>Paramuricea</taxon>
    </lineage>
</organism>
<dbReference type="PRINTS" id="PR00138">
    <property type="entry name" value="MATRIXIN"/>
</dbReference>
<keyword evidence="17" id="KW-0472">Membrane</keyword>
<dbReference type="Gene3D" id="2.110.10.10">
    <property type="entry name" value="Hemopexin-like domain"/>
    <property type="match status" value="1"/>
</dbReference>
<dbReference type="GO" id="GO:0006508">
    <property type="term" value="P:proteolysis"/>
    <property type="evidence" value="ECO:0007669"/>
    <property type="project" value="UniProtKB-KW"/>
</dbReference>
<evidence type="ECO:0000256" key="14">
    <source>
        <dbReference type="PIRSR" id="PIRSR621190-2"/>
    </source>
</evidence>
<feature type="transmembrane region" description="Helical" evidence="17">
    <location>
        <begin position="768"/>
        <end position="786"/>
    </location>
</feature>
<dbReference type="PANTHER" id="PTHR10201">
    <property type="entry name" value="MATRIX METALLOPROTEINASE"/>
    <property type="match status" value="1"/>
</dbReference>
<feature type="binding site" evidence="14">
    <location>
        <position position="195"/>
    </location>
    <ligand>
        <name>Zn(2+)</name>
        <dbReference type="ChEBI" id="CHEBI:29105"/>
        <label>1</label>
    </ligand>
</feature>
<comment type="cofactor">
    <cofactor evidence="14">
        <name>Zn(2+)</name>
        <dbReference type="ChEBI" id="CHEBI:29105"/>
    </cofactor>
    <text evidence="14">Binds 2 Zn(2+) ions per subunit.</text>
</comment>
<feature type="binding site" evidence="14">
    <location>
        <position position="314"/>
    </location>
    <ligand>
        <name>Ca(2+)</name>
        <dbReference type="ChEBI" id="CHEBI:29108"/>
        <label>4</label>
    </ligand>
</feature>
<dbReference type="PROSITE" id="PS50089">
    <property type="entry name" value="ZF_RING_2"/>
    <property type="match status" value="1"/>
</dbReference>
<dbReference type="Gene3D" id="3.40.390.10">
    <property type="entry name" value="Collagenase (Catalytic Domain)"/>
    <property type="match status" value="1"/>
</dbReference>
<evidence type="ECO:0000256" key="4">
    <source>
        <dbReference type="ARBA" id="ARBA00022729"/>
    </source>
</evidence>
<feature type="binding site" evidence="14">
    <location>
        <position position="208"/>
    </location>
    <ligand>
        <name>Ca(2+)</name>
        <dbReference type="ChEBI" id="CHEBI:29108"/>
        <label>2</label>
    </ligand>
</feature>
<evidence type="ECO:0000256" key="8">
    <source>
        <dbReference type="ARBA" id="ARBA00022833"/>
    </source>
</evidence>
<accession>A0A6S7H7Z1</accession>
<dbReference type="PANTHER" id="PTHR10201:SF291">
    <property type="entry name" value="MATRIX METALLOPROTEINASE 1, ISOFORM C-RELATED"/>
    <property type="match status" value="1"/>
</dbReference>
<keyword evidence="8 14" id="KW-0862">Zinc</keyword>
<keyword evidence="2" id="KW-0645">Protease</keyword>
<name>A0A6S7H7Z1_PARCT</name>
<evidence type="ECO:0000313" key="19">
    <source>
        <dbReference type="EMBL" id="CAB3999057.1"/>
    </source>
</evidence>
<dbReference type="InterPro" id="IPR018486">
    <property type="entry name" value="Hemopexin_CS"/>
</dbReference>
<evidence type="ECO:0000313" key="20">
    <source>
        <dbReference type="Proteomes" id="UP001152795"/>
    </source>
</evidence>
<dbReference type="InterPro" id="IPR001818">
    <property type="entry name" value="Pept_M10_metallopeptidase"/>
</dbReference>
<feature type="binding site" evidence="14">
    <location>
        <position position="213"/>
    </location>
    <ligand>
        <name>Ca(2+)</name>
        <dbReference type="ChEBI" id="CHEBI:29108"/>
        <label>1</label>
    </ligand>
</feature>
<dbReference type="Pfam" id="PF01471">
    <property type="entry name" value="PG_binding_1"/>
    <property type="match status" value="1"/>
</dbReference>
<proteinExistence type="inferred from homology"/>
<dbReference type="SUPFAM" id="SSF55486">
    <property type="entry name" value="Metalloproteases ('zincins'), catalytic domain"/>
    <property type="match status" value="1"/>
</dbReference>
<evidence type="ECO:0000256" key="10">
    <source>
        <dbReference type="ARBA" id="ARBA00023049"/>
    </source>
</evidence>
<dbReference type="InterPro" id="IPR018487">
    <property type="entry name" value="Hemopexin-like_repeat"/>
</dbReference>
<feature type="binding site" evidence="14">
    <location>
        <position position="234"/>
    </location>
    <ligand>
        <name>Zn(2+)</name>
        <dbReference type="ChEBI" id="CHEBI:29105"/>
        <label>2</label>
        <note>catalytic</note>
    </ligand>
</feature>
<feature type="binding site" evidence="14">
    <location>
        <position position="215"/>
    </location>
    <ligand>
        <name>Ca(2+)</name>
        <dbReference type="ChEBI" id="CHEBI:29108"/>
        <label>1</label>
    </ligand>
</feature>
<feature type="binding site" evidence="14">
    <location>
        <position position="244"/>
    </location>
    <ligand>
        <name>Zn(2+)</name>
        <dbReference type="ChEBI" id="CHEBI:29105"/>
        <label>2</label>
        <note>catalytic</note>
    </ligand>
</feature>
<keyword evidence="20" id="KW-1185">Reference proteome</keyword>
<dbReference type="InterPro" id="IPR033739">
    <property type="entry name" value="M10A_MMP"/>
</dbReference>
<evidence type="ECO:0000256" key="1">
    <source>
        <dbReference type="ARBA" id="ARBA00010370"/>
    </source>
</evidence>
<keyword evidence="9 14" id="KW-0106">Calcium</keyword>
<feature type="binding site" evidence="14">
    <location>
        <position position="238"/>
    </location>
    <ligand>
        <name>Zn(2+)</name>
        <dbReference type="ChEBI" id="CHEBI:29105"/>
        <label>2</label>
        <note>catalytic</note>
    </ligand>
</feature>
<keyword evidence="7" id="KW-0378">Hydrolase</keyword>
<dbReference type="GO" id="GO:0030198">
    <property type="term" value="P:extracellular matrix organization"/>
    <property type="evidence" value="ECO:0007669"/>
    <property type="project" value="TreeGrafter"/>
</dbReference>
<dbReference type="Pfam" id="PF00413">
    <property type="entry name" value="Peptidase_M10"/>
    <property type="match status" value="1"/>
</dbReference>
<dbReference type="InterPro" id="IPR002477">
    <property type="entry name" value="Peptidoglycan-bd-like"/>
</dbReference>
<dbReference type="GO" id="GO:0005615">
    <property type="term" value="C:extracellular space"/>
    <property type="evidence" value="ECO:0007669"/>
    <property type="project" value="TreeGrafter"/>
</dbReference>
<dbReference type="OrthoDB" id="406838at2759"/>
<sequence length="813" mass="91630">MACKTSFVLLVLYSCILWTIIYGNPVRDKVTSRDQVTAVNYLTRLGYLSLPDTRAGQLRTNEELREGIKTFQLYAGIPMTGVVDEKTKEMMELPRCGMPDFGRSDRTKRKRRYAVQGTVWRKKELTYMIEGGPSNTISESEVEKQVEKAFKEWERISRLKFFKSTDPNSDILVRFRSGMHNDGYPFDGAGGTLAHGFYPHNNEGLSGDVHFDDDETWILTKDKIGTDFYWTALHEIGHALGLDHSNYKDAVMYPFYTGFKENLRLNEDDVQGIHYLYGMPAIKVETGAPEAVPTKTNLKLPSGMPHSCSVPSFDAVFADANKITYFFSGKYFWIVQESGKREGAFAIKQNWPKLPAEGIDAAYQSEGKTMFFKGKNCWVYNGTQYLSGPVAISKQFKKLDSSVASIDAAFVWGANGKTYLFSGDHYWRYNEALGMMDMGYPAKINDSWVGVPNNLDSAMTWINGRTYFFKRNGFWIFDNLDIRTTQTEPMMTNAYWLKCRHELSGSAKPDLAVSGHSRCIVKSYLHWLQDSDYNPVCTLCNGNLSNGDTVRLTCYDVFHWDCLNRFASSLPPNTAPAGYTCPNCKVCVFPPSNLVSPVAEALKKKLINVNWARTGLGLPLAGTPQNDRAAVEHTGNHKELRNQVQNAAQHNTTSTITRTSTPLYEGEAPTPAFTPKQHVVDIRPESQQTAAAAPSPQATYTRMEKHGTGTVSRKIFDTREQDVDTASKDHDVDKYKRRGAVQWFSRWFGLRKQNRAVKEDSNSPLKRTAIIVFLVILVAITLIVMMTRVGRISANSDPLLDPMANPHIRIEDD</sequence>
<evidence type="ECO:0000256" key="2">
    <source>
        <dbReference type="ARBA" id="ARBA00022670"/>
    </source>
</evidence>
<dbReference type="EMBL" id="CACRXK020003505">
    <property type="protein sequence ID" value="CAB3999057.1"/>
    <property type="molecule type" value="Genomic_DNA"/>
</dbReference>
<keyword evidence="11" id="KW-0865">Zymogen</keyword>
<feature type="binding site" evidence="14">
    <location>
        <position position="210"/>
    </location>
    <ligand>
        <name>Zn(2+)</name>
        <dbReference type="ChEBI" id="CHEBI:29105"/>
        <label>1</label>
    </ligand>
</feature>
<dbReference type="Pfam" id="PF25998">
    <property type="entry name" value="U-box_ZFPL1"/>
    <property type="match status" value="1"/>
</dbReference>
<dbReference type="SUPFAM" id="SSF50923">
    <property type="entry name" value="Hemopexin-like domain"/>
    <property type="match status" value="1"/>
</dbReference>
<gene>
    <name evidence="19" type="ORF">PACLA_8A043597</name>
</gene>
<keyword evidence="12 15" id="KW-1015">Disulfide bond</keyword>
<dbReference type="PROSITE" id="PS00024">
    <property type="entry name" value="HEMOPEXIN"/>
    <property type="match status" value="1"/>
</dbReference>
<dbReference type="GO" id="GO:0030574">
    <property type="term" value="P:collagen catabolic process"/>
    <property type="evidence" value="ECO:0007669"/>
    <property type="project" value="TreeGrafter"/>
</dbReference>
<dbReference type="GO" id="GO:0004222">
    <property type="term" value="F:metalloendopeptidase activity"/>
    <property type="evidence" value="ECO:0007669"/>
    <property type="project" value="InterPro"/>
</dbReference>
<evidence type="ECO:0000256" key="9">
    <source>
        <dbReference type="ARBA" id="ARBA00022837"/>
    </source>
</evidence>
<feature type="binding site" evidence="14">
    <location>
        <position position="170"/>
    </location>
    <ligand>
        <name>Ca(2+)</name>
        <dbReference type="ChEBI" id="CHEBI:29108"/>
        <label>2</label>
    </ligand>
</feature>